<name>A0A0E9X6S4_ANGAN</name>
<dbReference type="EMBL" id="GBXM01010150">
    <property type="protein sequence ID" value="JAH98427.1"/>
    <property type="molecule type" value="Transcribed_RNA"/>
</dbReference>
<proteinExistence type="predicted"/>
<dbReference type="AlphaFoldDB" id="A0A0E9X6S4"/>
<evidence type="ECO:0000313" key="1">
    <source>
        <dbReference type="EMBL" id="JAH98427.1"/>
    </source>
</evidence>
<protein>
    <submittedName>
        <fullName evidence="1">Uncharacterized protein</fullName>
    </submittedName>
</protein>
<accession>A0A0E9X6S4</accession>
<sequence>MMSELSAIVGSLLLPATELQQDFAVVAGGVALDERVERLAVHLEELGFDVEHVNLSPSHHDSDQHAVCGPQALHGLIQPLSKESRLTSNALHYGQEGILQAARHLPLNALFNVPPRQLLIFLEHSQQVFPVPHAQHGEELDLVGPPAGLASLVQILGILHSHGLIHFPAFIPPCREQRHQNPLEHSGSVAADVVLQVPLMVFVITSSEGFDLCIGSGGQDVDEASLLSPSSLDCIPQLVGIILGGQHQQSQHHRLKITRQLRLQIISQVLPHRLLIGLLDQLSLGNGAVRQDLDYGRLVRARSFHGPPQFFDVLLCFKSSSFFHNSTGSHRCHGAKQCVFSCRRKLS</sequence>
<reference evidence="1" key="1">
    <citation type="submission" date="2014-11" db="EMBL/GenBank/DDBJ databases">
        <authorList>
            <person name="Amaro Gonzalez C."/>
        </authorList>
    </citation>
    <scope>NUCLEOTIDE SEQUENCE</scope>
</reference>
<organism evidence="1">
    <name type="scientific">Anguilla anguilla</name>
    <name type="common">European freshwater eel</name>
    <name type="synonym">Muraena anguilla</name>
    <dbReference type="NCBI Taxonomy" id="7936"/>
    <lineage>
        <taxon>Eukaryota</taxon>
        <taxon>Metazoa</taxon>
        <taxon>Chordata</taxon>
        <taxon>Craniata</taxon>
        <taxon>Vertebrata</taxon>
        <taxon>Euteleostomi</taxon>
        <taxon>Actinopterygii</taxon>
        <taxon>Neopterygii</taxon>
        <taxon>Teleostei</taxon>
        <taxon>Anguilliformes</taxon>
        <taxon>Anguillidae</taxon>
        <taxon>Anguilla</taxon>
    </lineage>
</organism>
<reference evidence="1" key="2">
    <citation type="journal article" date="2015" name="Fish Shellfish Immunol.">
        <title>Early steps in the European eel (Anguilla anguilla)-Vibrio vulnificus interaction in the gills: Role of the RtxA13 toxin.</title>
        <authorList>
            <person name="Callol A."/>
            <person name="Pajuelo D."/>
            <person name="Ebbesson L."/>
            <person name="Teles M."/>
            <person name="MacKenzie S."/>
            <person name="Amaro C."/>
        </authorList>
    </citation>
    <scope>NUCLEOTIDE SEQUENCE</scope>
</reference>